<dbReference type="Proteomes" id="UP001482231">
    <property type="component" value="Unassembled WGS sequence"/>
</dbReference>
<dbReference type="EMBL" id="JBAJEX010000011">
    <property type="protein sequence ID" value="MEO1767841.1"/>
    <property type="molecule type" value="Genomic_DNA"/>
</dbReference>
<name>A0ABV0EGS6_9BURK</name>
<protein>
    <submittedName>
        <fullName evidence="1">Uncharacterized protein</fullName>
    </submittedName>
</protein>
<organism evidence="1 2">
    <name type="scientific">Thiobacter aerophilum</name>
    <dbReference type="NCBI Taxonomy" id="3121275"/>
    <lineage>
        <taxon>Bacteria</taxon>
        <taxon>Pseudomonadati</taxon>
        <taxon>Pseudomonadota</taxon>
        <taxon>Betaproteobacteria</taxon>
        <taxon>Burkholderiales</taxon>
        <taxon>Thiobacteraceae</taxon>
        <taxon>Thiobacter</taxon>
    </lineage>
</organism>
<reference evidence="1 2" key="1">
    <citation type="submission" date="2024-02" db="EMBL/GenBank/DDBJ databases">
        <title>New thermophilic sulfur-oxidizing bacteria from a hot springs of the Uzon caldera (Kamchatka, Russia).</title>
        <authorList>
            <person name="Dukat A.M."/>
            <person name="Elcheninov A.G."/>
            <person name="Frolov E.N."/>
        </authorList>
    </citation>
    <scope>NUCLEOTIDE SEQUENCE [LARGE SCALE GENOMIC DNA]</scope>
    <source>
        <strain evidence="1 2">AK1</strain>
    </source>
</reference>
<evidence type="ECO:0000313" key="1">
    <source>
        <dbReference type="EMBL" id="MEO1767841.1"/>
    </source>
</evidence>
<keyword evidence="2" id="KW-1185">Reference proteome</keyword>
<proteinExistence type="predicted"/>
<sequence>MALNPEPECWNCRHFRAQPQHKVCALHQVVLPMERGPHLICTRWQHQADARGAVVWWHRRYLRYDSLLYRYSPFGVERPRPVVPLRALPVANDVR</sequence>
<evidence type="ECO:0000313" key="2">
    <source>
        <dbReference type="Proteomes" id="UP001482231"/>
    </source>
</evidence>
<comment type="caution">
    <text evidence="1">The sequence shown here is derived from an EMBL/GenBank/DDBJ whole genome shotgun (WGS) entry which is preliminary data.</text>
</comment>
<accession>A0ABV0EGS6</accession>
<dbReference type="RefSeq" id="WP_347308951.1">
    <property type="nucleotide sequence ID" value="NZ_JBAJEX010000011.1"/>
</dbReference>
<gene>
    <name evidence="1" type="ORF">V6E02_11530</name>
</gene>